<gene>
    <name evidence="12" type="ORF">SLNSH_03905</name>
</gene>
<comment type="pathway">
    <text evidence="3">Cofactor biosynthesis; riboflavin biosynthesis; riboflavin from 2-hydroxy-3-oxobutyl phosphate and 5-amino-6-(D-ribitylamino)uracil: step 2/2.</text>
</comment>
<dbReference type="PIRSF" id="PIRSF000498">
    <property type="entry name" value="Riboflavin_syn_A"/>
    <property type="match status" value="1"/>
</dbReference>
<dbReference type="InterPro" id="IPR017938">
    <property type="entry name" value="Riboflavin_synthase-like_b-brl"/>
</dbReference>
<dbReference type="EC" id="2.5.1.9" evidence="4 9"/>
<evidence type="ECO:0000256" key="4">
    <source>
        <dbReference type="ARBA" id="ARBA00012827"/>
    </source>
</evidence>
<comment type="catalytic activity">
    <reaction evidence="1">
        <text>2 6,7-dimethyl-8-(1-D-ribityl)lumazine + H(+) = 5-amino-6-(D-ribitylamino)uracil + riboflavin</text>
        <dbReference type="Rhea" id="RHEA:20772"/>
        <dbReference type="ChEBI" id="CHEBI:15378"/>
        <dbReference type="ChEBI" id="CHEBI:15934"/>
        <dbReference type="ChEBI" id="CHEBI:57986"/>
        <dbReference type="ChEBI" id="CHEBI:58201"/>
        <dbReference type="EC" id="2.5.1.9"/>
    </reaction>
</comment>
<dbReference type="PROSITE" id="PS51177">
    <property type="entry name" value="LUMAZINE_BIND"/>
    <property type="match status" value="2"/>
</dbReference>
<organism evidence="12 13">
    <name type="scientific">Alsobacter soli</name>
    <dbReference type="NCBI Taxonomy" id="2109933"/>
    <lineage>
        <taxon>Bacteria</taxon>
        <taxon>Pseudomonadati</taxon>
        <taxon>Pseudomonadota</taxon>
        <taxon>Alphaproteobacteria</taxon>
        <taxon>Hyphomicrobiales</taxon>
        <taxon>Alsobacteraceae</taxon>
        <taxon>Alsobacter</taxon>
    </lineage>
</organism>
<dbReference type="SUPFAM" id="SSF63380">
    <property type="entry name" value="Riboflavin synthase domain-like"/>
    <property type="match status" value="2"/>
</dbReference>
<feature type="domain" description="Lumazine-binding" evidence="11">
    <location>
        <begin position="1"/>
        <end position="102"/>
    </location>
</feature>
<evidence type="ECO:0000256" key="2">
    <source>
        <dbReference type="ARBA" id="ARBA00002803"/>
    </source>
</evidence>
<dbReference type="CDD" id="cd00402">
    <property type="entry name" value="Riboflavin_synthase_like"/>
    <property type="match status" value="1"/>
</dbReference>
<feature type="repeat" description="Lumazine-binding" evidence="10">
    <location>
        <begin position="1"/>
        <end position="102"/>
    </location>
</feature>
<evidence type="ECO:0000256" key="1">
    <source>
        <dbReference type="ARBA" id="ARBA00000968"/>
    </source>
</evidence>
<dbReference type="NCBIfam" id="NF006767">
    <property type="entry name" value="PRK09289.1"/>
    <property type="match status" value="1"/>
</dbReference>
<keyword evidence="8" id="KW-0677">Repeat</keyword>
<evidence type="ECO:0000256" key="9">
    <source>
        <dbReference type="NCBIfam" id="TIGR00187"/>
    </source>
</evidence>
<dbReference type="GO" id="GO:0004746">
    <property type="term" value="F:riboflavin synthase activity"/>
    <property type="evidence" value="ECO:0007669"/>
    <property type="project" value="UniProtKB-UniRule"/>
</dbReference>
<evidence type="ECO:0000313" key="13">
    <source>
        <dbReference type="Proteomes" id="UP000239772"/>
    </source>
</evidence>
<proteinExistence type="predicted"/>
<dbReference type="AlphaFoldDB" id="A0A2T1HXL6"/>
<keyword evidence="13" id="KW-1185">Reference proteome</keyword>
<dbReference type="RefSeq" id="WP_106335346.1">
    <property type="nucleotide sequence ID" value="NZ_PVZS01000003.1"/>
</dbReference>
<feature type="domain" description="Lumazine-binding" evidence="11">
    <location>
        <begin position="103"/>
        <end position="207"/>
    </location>
</feature>
<accession>A0A2T1HXL6</accession>
<dbReference type="Pfam" id="PF00677">
    <property type="entry name" value="Lum_binding"/>
    <property type="match status" value="2"/>
</dbReference>
<evidence type="ECO:0000256" key="3">
    <source>
        <dbReference type="ARBA" id="ARBA00004887"/>
    </source>
</evidence>
<dbReference type="PANTHER" id="PTHR21098">
    <property type="entry name" value="RIBOFLAVIN SYNTHASE ALPHA CHAIN"/>
    <property type="match status" value="1"/>
</dbReference>
<comment type="function">
    <text evidence="2">Catalyzes the dismutation of two molecules of 6,7-dimethyl-8-ribityllumazine, resulting in the formation of riboflavin and 5-amino-6-(D-ribitylamino)uracil.</text>
</comment>
<protein>
    <recommendedName>
        <fullName evidence="5 9">Riboflavin synthase</fullName>
        <ecNumber evidence="4 9">2.5.1.9</ecNumber>
    </recommendedName>
</protein>
<name>A0A2T1HXL6_9HYPH</name>
<dbReference type="GO" id="GO:0009231">
    <property type="term" value="P:riboflavin biosynthetic process"/>
    <property type="evidence" value="ECO:0007669"/>
    <property type="project" value="UniProtKB-KW"/>
</dbReference>
<feature type="repeat" description="Lumazine-binding" evidence="10">
    <location>
        <begin position="103"/>
        <end position="207"/>
    </location>
</feature>
<dbReference type="NCBIfam" id="TIGR00187">
    <property type="entry name" value="ribE"/>
    <property type="match status" value="1"/>
</dbReference>
<evidence type="ECO:0000256" key="5">
    <source>
        <dbReference type="ARBA" id="ARBA00013950"/>
    </source>
</evidence>
<reference evidence="13" key="1">
    <citation type="submission" date="2018-03" db="EMBL/GenBank/DDBJ databases">
        <authorList>
            <person name="Sun L."/>
            <person name="Liu H."/>
            <person name="Chen W."/>
            <person name="Huang K."/>
            <person name="Liu W."/>
            <person name="Gao X."/>
        </authorList>
    </citation>
    <scope>NUCLEOTIDE SEQUENCE [LARGE SCALE GENOMIC DNA]</scope>
    <source>
        <strain evidence="13">SH9</strain>
    </source>
</reference>
<dbReference type="FunFam" id="2.40.30.20:FF:000004">
    <property type="entry name" value="Riboflavin synthase, alpha subunit"/>
    <property type="match status" value="1"/>
</dbReference>
<evidence type="ECO:0000256" key="7">
    <source>
        <dbReference type="ARBA" id="ARBA00022679"/>
    </source>
</evidence>
<dbReference type="InterPro" id="IPR001783">
    <property type="entry name" value="Lumazine-bd"/>
</dbReference>
<evidence type="ECO:0000256" key="8">
    <source>
        <dbReference type="ARBA" id="ARBA00022737"/>
    </source>
</evidence>
<evidence type="ECO:0000259" key="11">
    <source>
        <dbReference type="PROSITE" id="PS51177"/>
    </source>
</evidence>
<sequence length="214" mass="22596">MFTGIVTDVGELVAVEDHQGSLRRLRVHCSYLAESIEMGASIATGGPCLTVTGFGPRPEGGSWYTVDAAAETLARTTVGAWQVGRKLNLERSLKIGDELGGHLVSGHVDGVAEVVARDDVTSEDGGAWGPTARFTIRAPKGLAKFIAEKGSVAIDGVSLTVNSVERDLFTVFLIPHTLEVTTLGALKAGDNVNLEVDQMARYAARLAEAREGGY</sequence>
<evidence type="ECO:0000313" key="12">
    <source>
        <dbReference type="EMBL" id="PSC06432.1"/>
    </source>
</evidence>
<dbReference type="PANTHER" id="PTHR21098:SF12">
    <property type="entry name" value="RIBOFLAVIN SYNTHASE"/>
    <property type="match status" value="1"/>
</dbReference>
<dbReference type="Proteomes" id="UP000239772">
    <property type="component" value="Unassembled WGS sequence"/>
</dbReference>
<evidence type="ECO:0000256" key="6">
    <source>
        <dbReference type="ARBA" id="ARBA00022619"/>
    </source>
</evidence>
<keyword evidence="7" id="KW-0808">Transferase</keyword>
<dbReference type="InterPro" id="IPR026017">
    <property type="entry name" value="Lumazine-bd_dom"/>
</dbReference>
<comment type="caution">
    <text evidence="12">The sequence shown here is derived from an EMBL/GenBank/DDBJ whole genome shotgun (WGS) entry which is preliminary data.</text>
</comment>
<evidence type="ECO:0000256" key="10">
    <source>
        <dbReference type="PROSITE-ProRule" id="PRU00524"/>
    </source>
</evidence>
<dbReference type="Gene3D" id="2.40.30.20">
    <property type="match status" value="2"/>
</dbReference>
<dbReference type="OrthoDB" id="9788537at2"/>
<dbReference type="InterPro" id="IPR023366">
    <property type="entry name" value="ATP_synth_asu-like_sf"/>
</dbReference>
<keyword evidence="6" id="KW-0686">Riboflavin biosynthesis</keyword>
<dbReference type="EMBL" id="PVZS01000003">
    <property type="protein sequence ID" value="PSC06432.1"/>
    <property type="molecule type" value="Genomic_DNA"/>
</dbReference>